<dbReference type="GO" id="GO:0046872">
    <property type="term" value="F:metal ion binding"/>
    <property type="evidence" value="ECO:0007669"/>
    <property type="project" value="UniProtKB-KW"/>
</dbReference>
<dbReference type="PANTHER" id="PTHR11474:SF126">
    <property type="entry name" value="TYROSINASE-LIKE PROTEIN TYR-1-RELATED"/>
    <property type="match status" value="1"/>
</dbReference>
<dbReference type="EMBL" id="HBGS01011188">
    <property type="protein sequence ID" value="CAD9387741.1"/>
    <property type="molecule type" value="Transcribed_RNA"/>
</dbReference>
<dbReference type="GO" id="GO:0016491">
    <property type="term" value="F:oxidoreductase activity"/>
    <property type="evidence" value="ECO:0007669"/>
    <property type="project" value="InterPro"/>
</dbReference>
<evidence type="ECO:0000313" key="5">
    <source>
        <dbReference type="EMBL" id="CAD9387741.1"/>
    </source>
</evidence>
<dbReference type="AlphaFoldDB" id="A0A7S2B6E8"/>
<keyword evidence="1" id="KW-0479">Metal-binding</keyword>
<keyword evidence="2" id="KW-0186">Copper</keyword>
<evidence type="ECO:0000259" key="4">
    <source>
        <dbReference type="Pfam" id="PF00264"/>
    </source>
</evidence>
<dbReference type="InterPro" id="IPR002227">
    <property type="entry name" value="Tyrosinase_Cu-bd"/>
</dbReference>
<dbReference type="SUPFAM" id="SSF48056">
    <property type="entry name" value="Di-copper centre-containing domain"/>
    <property type="match status" value="1"/>
</dbReference>
<proteinExistence type="predicted"/>
<sequence length="730" mass="82132">MSQDFVNLLPTESELVGASSQSSGQDGLMQSNFQRENKSYGSGHTGQVHGNSLRVPTKPDEPQTNELLYRKRKASDIGWVRHSANSLLIVAVVMGASFATAIGINSGLSRGSLNPSLVDVAEKRPHVATDTTEYLPITLSVANEYSTPSSLKLYSDWKYLVEPWRNTTLTALRTASGSEIEWSILYTRMQKEHSINVAGTGSEVTAVFPHAAQWYNITVREIRQDGKVITARFSSICKYVRRELRSLSNRDRNRYFSALEKIHRLPLSEGQAKYGAKFANQEVFLVKHLSRDSLTNCNFFHGCSGFLTGHAAFQLELEQSLQAIDPILAAPYWDPSIDDVLYEQNWSQESPIVSKDWLGPITGNPDIGYVIDEGRWAYVEIPTDFSRAEHNAYGRLTQTYNNDDSKYVWRTNSVCGLPSKARLPGCSALKGILALDNLGGVRAKMETDWHGTLHPGLGGATQCPYSFETLLESHPDWSELLEFVAMLQEVTWDVAHALNYLVCPDSCEEGTSFEDCACACPDFQSMNASVAYEFLDELGMLDRFYGCQRGTVFMNYTNPSWDKNFQDPVASALEDAGAMVEGATDKMYVFKKKTSNGTEMLSPEEQAELMVFIAESTCHPGRVSPFMTPLAATNDPIFWVSHGSFEKIWAAKRLLPEYRSKFNETWDYFGESSCFGRNWDDAVPFRDFEEGIDHTQDYTQRELYGMFDPMNEKLPYIFDDFEWSHCHTST</sequence>
<organism evidence="5">
    <name type="scientific">Octactis speculum</name>
    <dbReference type="NCBI Taxonomy" id="3111310"/>
    <lineage>
        <taxon>Eukaryota</taxon>
        <taxon>Sar</taxon>
        <taxon>Stramenopiles</taxon>
        <taxon>Ochrophyta</taxon>
        <taxon>Dictyochophyceae</taxon>
        <taxon>Dictyochales</taxon>
        <taxon>Dictyochaceae</taxon>
        <taxon>Octactis</taxon>
    </lineage>
</organism>
<feature type="domain" description="Tyrosinase copper-binding" evidence="4">
    <location>
        <begin position="282"/>
        <end position="358"/>
    </location>
</feature>
<feature type="region of interest" description="Disordered" evidence="3">
    <location>
        <begin position="36"/>
        <end position="63"/>
    </location>
</feature>
<gene>
    <name evidence="5" type="ORF">DSPE1174_LOCUS5882</name>
</gene>
<reference evidence="5" key="1">
    <citation type="submission" date="2021-01" db="EMBL/GenBank/DDBJ databases">
        <authorList>
            <person name="Corre E."/>
            <person name="Pelletier E."/>
            <person name="Niang G."/>
            <person name="Scheremetjew M."/>
            <person name="Finn R."/>
            <person name="Kale V."/>
            <person name="Holt S."/>
            <person name="Cochrane G."/>
            <person name="Meng A."/>
            <person name="Brown T."/>
            <person name="Cohen L."/>
        </authorList>
    </citation>
    <scope>NUCLEOTIDE SEQUENCE</scope>
    <source>
        <strain evidence="5">CCMP1381</strain>
    </source>
</reference>
<dbReference type="Pfam" id="PF00264">
    <property type="entry name" value="Tyrosinase"/>
    <property type="match status" value="1"/>
</dbReference>
<evidence type="ECO:0000256" key="3">
    <source>
        <dbReference type="SAM" id="MobiDB-lite"/>
    </source>
</evidence>
<name>A0A7S2B6E8_9STRA</name>
<dbReference type="InterPro" id="IPR008922">
    <property type="entry name" value="Di-copper_centre_dom_sf"/>
</dbReference>
<dbReference type="PANTHER" id="PTHR11474">
    <property type="entry name" value="TYROSINASE FAMILY MEMBER"/>
    <property type="match status" value="1"/>
</dbReference>
<accession>A0A7S2B6E8</accession>
<evidence type="ECO:0000256" key="1">
    <source>
        <dbReference type="ARBA" id="ARBA00022723"/>
    </source>
</evidence>
<dbReference type="Gene3D" id="1.10.1280.10">
    <property type="entry name" value="Di-copper center containing domain from catechol oxidase"/>
    <property type="match status" value="1"/>
</dbReference>
<protein>
    <recommendedName>
        <fullName evidence="4">Tyrosinase copper-binding domain-containing protein</fullName>
    </recommendedName>
</protein>
<dbReference type="InterPro" id="IPR050316">
    <property type="entry name" value="Tyrosinase/Hemocyanin"/>
</dbReference>
<evidence type="ECO:0000256" key="2">
    <source>
        <dbReference type="ARBA" id="ARBA00023008"/>
    </source>
</evidence>